<dbReference type="KEGG" id="nhe:NECHADRAFT_55446"/>
<name>C7ZND4_FUSV7</name>
<dbReference type="GeneID" id="9678017"/>
<dbReference type="EMBL" id="GG698966">
    <property type="protein sequence ID" value="EEU34482.1"/>
    <property type="molecule type" value="Genomic_DNA"/>
</dbReference>
<evidence type="ECO:0000313" key="3">
    <source>
        <dbReference type="Proteomes" id="UP000005206"/>
    </source>
</evidence>
<dbReference type="HOGENOM" id="CLU_024934_0_4_1"/>
<dbReference type="InterPro" id="IPR036864">
    <property type="entry name" value="Zn2-C6_fun-type_DNA-bd_sf"/>
</dbReference>
<reference evidence="2 3" key="1">
    <citation type="journal article" date="2009" name="PLoS Genet.">
        <title>The genome of Nectria haematococca: contribution of supernumerary chromosomes to gene expansion.</title>
        <authorList>
            <person name="Coleman J.J."/>
            <person name="Rounsley S.D."/>
            <person name="Rodriguez-Carres M."/>
            <person name="Kuo A."/>
            <person name="Wasmann C.C."/>
            <person name="Grimwood J."/>
            <person name="Schmutz J."/>
            <person name="Taga M."/>
            <person name="White G.J."/>
            <person name="Zhou S."/>
            <person name="Schwartz D.C."/>
            <person name="Freitag M."/>
            <person name="Ma L.J."/>
            <person name="Danchin E.G."/>
            <person name="Henrissat B."/>
            <person name="Coutinho P.M."/>
            <person name="Nelson D.R."/>
            <person name="Straney D."/>
            <person name="Napoli C.A."/>
            <person name="Barker B.M."/>
            <person name="Gribskov M."/>
            <person name="Rep M."/>
            <person name="Kroken S."/>
            <person name="Molnar I."/>
            <person name="Rensing C."/>
            <person name="Kennell J.C."/>
            <person name="Zamora J."/>
            <person name="Farman M.L."/>
            <person name="Selker E.U."/>
            <person name="Salamov A."/>
            <person name="Shapiro H."/>
            <person name="Pangilinan J."/>
            <person name="Lindquist E."/>
            <person name="Lamers C."/>
            <person name="Grigoriev I.V."/>
            <person name="Geiser D.M."/>
            <person name="Covert S.F."/>
            <person name="Temporini E."/>
            <person name="Vanetten H.D."/>
        </authorList>
    </citation>
    <scope>NUCLEOTIDE SEQUENCE [LARGE SCALE GENOMIC DNA]</scope>
    <source>
        <strain evidence="3">ATCC MYA-4622 / CBS 123669 / FGSC 9596 / NRRL 45880 / 77-13-4</strain>
    </source>
</reference>
<evidence type="ECO:0008006" key="4">
    <source>
        <dbReference type="Google" id="ProtNLM"/>
    </source>
</evidence>
<dbReference type="Proteomes" id="UP000005206">
    <property type="component" value="Chromosome 15"/>
</dbReference>
<evidence type="ECO:0000256" key="1">
    <source>
        <dbReference type="SAM" id="MobiDB-lite"/>
    </source>
</evidence>
<dbReference type="GO" id="GO:0001228">
    <property type="term" value="F:DNA-binding transcription activator activity, RNA polymerase II-specific"/>
    <property type="evidence" value="ECO:0007669"/>
    <property type="project" value="TreeGrafter"/>
</dbReference>
<dbReference type="InterPro" id="IPR053157">
    <property type="entry name" value="Sterol_Uptake_Regulator"/>
</dbReference>
<protein>
    <recommendedName>
        <fullName evidence="4">Zn(2)-C6 fungal-type domain-containing protein</fullName>
    </recommendedName>
</protein>
<dbReference type="InParanoid" id="C7ZND4"/>
<gene>
    <name evidence="2" type="ORF">NECHADRAFT_55446</name>
</gene>
<feature type="region of interest" description="Disordered" evidence="1">
    <location>
        <begin position="53"/>
        <end position="74"/>
    </location>
</feature>
<dbReference type="AlphaFoldDB" id="C7ZND4"/>
<sequence length="376" mass="41162">MGSKRLGYRKSRMGCLRCKKRRCDECAPCGACKRHDVPCSLDRSYRYAPENSLSPAAASKDGTTKATTAHPPSLLLSSPKAMPADYGACWISDAELMHHYSTVAYRTLSFSEHVAPTLQVDVPREAISHPFFLHEILAFSGFHLAYLYPSKRNSYTLQASKHQRLAISGMRDALAGSINAGNCHVIFATSLFLTISAFAAFPSYEHRDCPKPIKALIDIFSLVSGVGSILRSSEEDILAGPLKGIFSPYPYVGSTDAVDSLVGRLPELRKTLSELLTSNQDTTQTLITSADALLFSITALRKNGALGAPTEIRSVFFWPMLVSPGFLDLAKSEHAAALVVLAHYMVLIHMSEPHCWFLGSWTRYLVDDLAIKLSGS</sequence>
<dbReference type="eggNOG" id="ENOG502S51T">
    <property type="taxonomic scope" value="Eukaryota"/>
</dbReference>
<dbReference type="OMA" id="HAPEVCH"/>
<accession>C7ZND4</accession>
<dbReference type="GO" id="GO:0008270">
    <property type="term" value="F:zinc ion binding"/>
    <property type="evidence" value="ECO:0007669"/>
    <property type="project" value="InterPro"/>
</dbReference>
<dbReference type="SUPFAM" id="SSF57701">
    <property type="entry name" value="Zn2/Cys6 DNA-binding domain"/>
    <property type="match status" value="1"/>
</dbReference>
<dbReference type="VEuPathDB" id="FungiDB:NECHADRAFT_55446"/>
<dbReference type="OrthoDB" id="3546279at2759"/>
<dbReference type="PANTHER" id="PTHR47784:SF5">
    <property type="entry name" value="STEROL UPTAKE CONTROL PROTEIN 2"/>
    <property type="match status" value="1"/>
</dbReference>
<dbReference type="RefSeq" id="XP_003040195.1">
    <property type="nucleotide sequence ID" value="XM_003040149.1"/>
</dbReference>
<proteinExistence type="predicted"/>
<keyword evidence="3" id="KW-1185">Reference proteome</keyword>
<organism evidence="2 3">
    <name type="scientific">Fusarium vanettenii (strain ATCC MYA-4622 / CBS 123669 / FGSC 9596 / NRRL 45880 / 77-13-4)</name>
    <name type="common">Fusarium solani subsp. pisi</name>
    <dbReference type="NCBI Taxonomy" id="660122"/>
    <lineage>
        <taxon>Eukaryota</taxon>
        <taxon>Fungi</taxon>
        <taxon>Dikarya</taxon>
        <taxon>Ascomycota</taxon>
        <taxon>Pezizomycotina</taxon>
        <taxon>Sordariomycetes</taxon>
        <taxon>Hypocreomycetidae</taxon>
        <taxon>Hypocreales</taxon>
        <taxon>Nectriaceae</taxon>
        <taxon>Fusarium</taxon>
        <taxon>Fusarium solani species complex</taxon>
        <taxon>Fusarium vanettenii</taxon>
    </lineage>
</organism>
<dbReference type="PANTHER" id="PTHR47784">
    <property type="entry name" value="STEROL UPTAKE CONTROL PROTEIN 2"/>
    <property type="match status" value="1"/>
</dbReference>
<evidence type="ECO:0000313" key="2">
    <source>
        <dbReference type="EMBL" id="EEU34482.1"/>
    </source>
</evidence>